<dbReference type="PANTHER" id="PTHR43392:SF2">
    <property type="entry name" value="AAA-TYPE ATPASE FAMILY PROTEIN _ ANKYRIN REPEAT FAMILY PROTEIN"/>
    <property type="match status" value="1"/>
</dbReference>
<dbReference type="InterPro" id="IPR003959">
    <property type="entry name" value="ATPase_AAA_core"/>
</dbReference>
<dbReference type="InterPro" id="IPR027417">
    <property type="entry name" value="P-loop_NTPase"/>
</dbReference>
<dbReference type="Pfam" id="PF00004">
    <property type="entry name" value="AAA"/>
    <property type="match status" value="1"/>
</dbReference>
<dbReference type="EMBL" id="CP036343">
    <property type="protein sequence ID" value="QDT93317.1"/>
    <property type="molecule type" value="Genomic_DNA"/>
</dbReference>
<reference evidence="5 6" key="1">
    <citation type="submission" date="2019-02" db="EMBL/GenBank/DDBJ databases">
        <title>Deep-cultivation of Planctomycetes and their phenomic and genomic characterization uncovers novel biology.</title>
        <authorList>
            <person name="Wiegand S."/>
            <person name="Jogler M."/>
            <person name="Boedeker C."/>
            <person name="Pinto D."/>
            <person name="Vollmers J."/>
            <person name="Rivas-Marin E."/>
            <person name="Kohn T."/>
            <person name="Peeters S.H."/>
            <person name="Heuer A."/>
            <person name="Rast P."/>
            <person name="Oberbeckmann S."/>
            <person name="Bunk B."/>
            <person name="Jeske O."/>
            <person name="Meyerdierks A."/>
            <person name="Storesund J.E."/>
            <person name="Kallscheuer N."/>
            <person name="Luecker S."/>
            <person name="Lage O.M."/>
            <person name="Pohl T."/>
            <person name="Merkel B.J."/>
            <person name="Hornburger P."/>
            <person name="Mueller R.-W."/>
            <person name="Bruemmer F."/>
            <person name="Labrenz M."/>
            <person name="Spormann A.M."/>
            <person name="Op den Camp H."/>
            <person name="Overmann J."/>
            <person name="Amann R."/>
            <person name="Jetten M.S.M."/>
            <person name="Mascher T."/>
            <person name="Medema M.H."/>
            <person name="Devos D.P."/>
            <person name="Kaster A.-K."/>
            <person name="Ovreas L."/>
            <person name="Rohde M."/>
            <person name="Galperin M.Y."/>
            <person name="Jogler C."/>
        </authorList>
    </citation>
    <scope>NUCLEOTIDE SEQUENCE [LARGE SCALE GENOMIC DNA]</scope>
    <source>
        <strain evidence="5 6">Pan161</strain>
    </source>
</reference>
<keyword evidence="3" id="KW-0067">ATP-binding</keyword>
<dbReference type="Pfam" id="PF17866">
    <property type="entry name" value="AAA_lid_6"/>
    <property type="match status" value="1"/>
</dbReference>
<evidence type="ECO:0000259" key="4">
    <source>
        <dbReference type="SMART" id="SM00382"/>
    </source>
</evidence>
<keyword evidence="2" id="KW-0547">Nucleotide-binding</keyword>
<dbReference type="Proteomes" id="UP000316855">
    <property type="component" value="Chromosome"/>
</dbReference>
<dbReference type="Gene3D" id="1.10.8.60">
    <property type="match status" value="1"/>
</dbReference>
<sequence length="593" mass="66014">MSNAKKLESMLEFLCNDVYEALSDNLDKILEYSGPGKLAERLTGLLQLAIQDEGTLLKPVINASAINSVLTILRNGILTDSEVADSELLVSAELLKYSLHRFSFMEDYKQYLYGCNAEEFRKLLIQWEADNSWLGGAIYDGAVIEPFRLLVMIACDIKKTPALFQSYSKILLLTAKLILNANGIQKEDQTYFAQLSKGLSEIEAAICQDLDAEAEQRSTQESVGSEKTTSQITPEESLKQGLRELNALIGLDAVKAEVTRMANFLNIRQQRQEMGMPVASQTLHFVFTGNPGTGKTTVARIIAKILYGYQILKTPNFIEADRATMVGGYIGQTAIKTNEVIAKATDGVLFIDEAYTLAKSGGQDYGQEAIDTILKKMEDLRERLVVIVAGYPVEMAEFIESNPGLESRFSRYIVFEDYHVSDLCQIFELMCNANAYQLTPAARGNLAILLNRVFTDRDQNFGNARLVRNAYERTLGNHADRLAMSSEPITREALSTIEAVDLPFRIITGMTGLIDLSNSRWRVNCPHCENETNASLPLLGQIVKCNACGTRFRCPWWNLDPDTVPGLSGFELYERPSDLNGYDIQPEEATAQT</sequence>
<accession>A0A517VK21</accession>
<dbReference type="GO" id="GO:0005524">
    <property type="term" value="F:ATP binding"/>
    <property type="evidence" value="ECO:0007669"/>
    <property type="project" value="UniProtKB-KW"/>
</dbReference>
<dbReference type="KEGG" id="gax:Pan161_49960"/>
<evidence type="ECO:0000313" key="5">
    <source>
        <dbReference type="EMBL" id="QDT93317.1"/>
    </source>
</evidence>
<evidence type="ECO:0000313" key="6">
    <source>
        <dbReference type="Proteomes" id="UP000316855"/>
    </source>
</evidence>
<dbReference type="SUPFAM" id="SSF52540">
    <property type="entry name" value="P-loop containing nucleoside triphosphate hydrolases"/>
    <property type="match status" value="1"/>
</dbReference>
<evidence type="ECO:0000256" key="3">
    <source>
        <dbReference type="ARBA" id="ARBA00022840"/>
    </source>
</evidence>
<dbReference type="CDD" id="cd00009">
    <property type="entry name" value="AAA"/>
    <property type="match status" value="1"/>
</dbReference>
<dbReference type="InterPro" id="IPR003593">
    <property type="entry name" value="AAA+_ATPase"/>
</dbReference>
<dbReference type="Gene3D" id="3.40.50.300">
    <property type="entry name" value="P-loop containing nucleotide triphosphate hydrolases"/>
    <property type="match status" value="1"/>
</dbReference>
<keyword evidence="6" id="KW-1185">Reference proteome</keyword>
<dbReference type="GO" id="GO:0016887">
    <property type="term" value="F:ATP hydrolysis activity"/>
    <property type="evidence" value="ECO:0007669"/>
    <property type="project" value="InterPro"/>
</dbReference>
<evidence type="ECO:0000256" key="2">
    <source>
        <dbReference type="ARBA" id="ARBA00022741"/>
    </source>
</evidence>
<protein>
    <submittedName>
        <fullName evidence="5">Stage V sporulation protein K</fullName>
    </submittedName>
</protein>
<name>A0A517VK21_9PLAN</name>
<dbReference type="PRINTS" id="PR00819">
    <property type="entry name" value="CBXCFQXSUPER"/>
</dbReference>
<feature type="domain" description="AAA+ ATPase" evidence="4">
    <location>
        <begin position="281"/>
        <end position="419"/>
    </location>
</feature>
<dbReference type="InterPro" id="IPR041627">
    <property type="entry name" value="AAA_lid_6"/>
</dbReference>
<dbReference type="RefSeq" id="WP_145231299.1">
    <property type="nucleotide sequence ID" value="NZ_CP036343.1"/>
</dbReference>
<comment type="similarity">
    <text evidence="1">Belongs to the CbxX/CfxQ family.</text>
</comment>
<dbReference type="SMART" id="SM00382">
    <property type="entry name" value="AAA"/>
    <property type="match status" value="1"/>
</dbReference>
<organism evidence="5 6">
    <name type="scientific">Gimesia algae</name>
    <dbReference type="NCBI Taxonomy" id="2527971"/>
    <lineage>
        <taxon>Bacteria</taxon>
        <taxon>Pseudomonadati</taxon>
        <taxon>Planctomycetota</taxon>
        <taxon>Planctomycetia</taxon>
        <taxon>Planctomycetales</taxon>
        <taxon>Planctomycetaceae</taxon>
        <taxon>Gimesia</taxon>
    </lineage>
</organism>
<dbReference type="AlphaFoldDB" id="A0A517VK21"/>
<dbReference type="InterPro" id="IPR050773">
    <property type="entry name" value="CbxX/CfxQ_RuBisCO_ESX"/>
</dbReference>
<dbReference type="OrthoDB" id="9813147at2"/>
<proteinExistence type="inferred from homology"/>
<gene>
    <name evidence="5" type="primary">spoVK</name>
    <name evidence="5" type="ORF">Pan161_49960</name>
</gene>
<dbReference type="InterPro" id="IPR000641">
    <property type="entry name" value="CbxX/CfxQ"/>
</dbReference>
<dbReference type="PANTHER" id="PTHR43392">
    <property type="entry name" value="AAA-TYPE ATPASE FAMILY PROTEIN / ANKYRIN REPEAT FAMILY PROTEIN"/>
    <property type="match status" value="1"/>
</dbReference>
<dbReference type="FunFam" id="3.40.50.300:FF:000216">
    <property type="entry name" value="Type VII secretion ATPase EccA"/>
    <property type="match status" value="1"/>
</dbReference>
<evidence type="ECO:0000256" key="1">
    <source>
        <dbReference type="ARBA" id="ARBA00010378"/>
    </source>
</evidence>